<evidence type="ECO:0000313" key="3">
    <source>
        <dbReference type="EMBL" id="KAK7491968.1"/>
    </source>
</evidence>
<organism evidence="3 4">
    <name type="scientific">Batillaria attramentaria</name>
    <dbReference type="NCBI Taxonomy" id="370345"/>
    <lineage>
        <taxon>Eukaryota</taxon>
        <taxon>Metazoa</taxon>
        <taxon>Spiralia</taxon>
        <taxon>Lophotrochozoa</taxon>
        <taxon>Mollusca</taxon>
        <taxon>Gastropoda</taxon>
        <taxon>Caenogastropoda</taxon>
        <taxon>Sorbeoconcha</taxon>
        <taxon>Cerithioidea</taxon>
        <taxon>Batillariidae</taxon>
        <taxon>Batillaria</taxon>
    </lineage>
</organism>
<evidence type="ECO:0000256" key="1">
    <source>
        <dbReference type="SAM" id="MobiDB-lite"/>
    </source>
</evidence>
<keyword evidence="2" id="KW-0472">Membrane</keyword>
<evidence type="ECO:0000256" key="2">
    <source>
        <dbReference type="SAM" id="Phobius"/>
    </source>
</evidence>
<dbReference type="AlphaFoldDB" id="A0ABD0KXU8"/>
<keyword evidence="2" id="KW-1133">Transmembrane helix</keyword>
<gene>
    <name evidence="3" type="ORF">BaRGS_00016814</name>
</gene>
<feature type="region of interest" description="Disordered" evidence="1">
    <location>
        <begin position="57"/>
        <end position="76"/>
    </location>
</feature>
<name>A0ABD0KXU8_9CAEN</name>
<evidence type="ECO:0000313" key="4">
    <source>
        <dbReference type="Proteomes" id="UP001519460"/>
    </source>
</evidence>
<protein>
    <submittedName>
        <fullName evidence="3">Uncharacterized protein</fullName>
    </submittedName>
</protein>
<dbReference type="EMBL" id="JACVVK020000108">
    <property type="protein sequence ID" value="KAK7491968.1"/>
    <property type="molecule type" value="Genomic_DNA"/>
</dbReference>
<dbReference type="Proteomes" id="UP001519460">
    <property type="component" value="Unassembled WGS sequence"/>
</dbReference>
<keyword evidence="4" id="KW-1185">Reference proteome</keyword>
<reference evidence="3 4" key="1">
    <citation type="journal article" date="2023" name="Sci. Data">
        <title>Genome assembly of the Korean intertidal mud-creeper Batillaria attramentaria.</title>
        <authorList>
            <person name="Patra A.K."/>
            <person name="Ho P.T."/>
            <person name="Jun S."/>
            <person name="Lee S.J."/>
            <person name="Kim Y."/>
            <person name="Won Y.J."/>
        </authorList>
    </citation>
    <scope>NUCLEOTIDE SEQUENCE [LARGE SCALE GENOMIC DNA]</scope>
    <source>
        <strain evidence="3">Wonlab-2016</strain>
    </source>
</reference>
<accession>A0ABD0KXU8</accession>
<sequence length="76" mass="8749">MTTCNKRANDLAQERKRKREENFISDYALLVSITSTLTLVLQLMPQVIWGPHCRSLDPSSCSNTTTDQRLRQRLTP</sequence>
<feature type="transmembrane region" description="Helical" evidence="2">
    <location>
        <begin position="27"/>
        <end position="49"/>
    </location>
</feature>
<proteinExistence type="predicted"/>
<comment type="caution">
    <text evidence="3">The sequence shown here is derived from an EMBL/GenBank/DDBJ whole genome shotgun (WGS) entry which is preliminary data.</text>
</comment>
<keyword evidence="2" id="KW-0812">Transmembrane</keyword>